<evidence type="ECO:0000259" key="2">
    <source>
        <dbReference type="Pfam" id="PF14111"/>
    </source>
</evidence>
<dbReference type="InterPro" id="IPR025558">
    <property type="entry name" value="DUF4283"/>
</dbReference>
<dbReference type="Proteomes" id="UP001341840">
    <property type="component" value="Unassembled WGS sequence"/>
</dbReference>
<feature type="compositionally biased region" description="Polar residues" evidence="1">
    <location>
        <begin position="282"/>
        <end position="297"/>
    </location>
</feature>
<organism evidence="4 5">
    <name type="scientific">Stylosanthes scabra</name>
    <dbReference type="NCBI Taxonomy" id="79078"/>
    <lineage>
        <taxon>Eukaryota</taxon>
        <taxon>Viridiplantae</taxon>
        <taxon>Streptophyta</taxon>
        <taxon>Embryophyta</taxon>
        <taxon>Tracheophyta</taxon>
        <taxon>Spermatophyta</taxon>
        <taxon>Magnoliopsida</taxon>
        <taxon>eudicotyledons</taxon>
        <taxon>Gunneridae</taxon>
        <taxon>Pentapetalae</taxon>
        <taxon>rosids</taxon>
        <taxon>fabids</taxon>
        <taxon>Fabales</taxon>
        <taxon>Fabaceae</taxon>
        <taxon>Papilionoideae</taxon>
        <taxon>50 kb inversion clade</taxon>
        <taxon>dalbergioids sensu lato</taxon>
        <taxon>Dalbergieae</taxon>
        <taxon>Pterocarpus clade</taxon>
        <taxon>Stylosanthes</taxon>
    </lineage>
</organism>
<evidence type="ECO:0000313" key="4">
    <source>
        <dbReference type="EMBL" id="MED6182978.1"/>
    </source>
</evidence>
<feature type="region of interest" description="Disordered" evidence="1">
    <location>
        <begin position="217"/>
        <end position="311"/>
    </location>
</feature>
<dbReference type="Pfam" id="PF14111">
    <property type="entry name" value="DUF4283"/>
    <property type="match status" value="1"/>
</dbReference>
<feature type="compositionally biased region" description="Basic and acidic residues" evidence="1">
    <location>
        <begin position="251"/>
        <end position="275"/>
    </location>
</feature>
<accession>A0ABU6WFJ6</accession>
<evidence type="ECO:0000313" key="5">
    <source>
        <dbReference type="Proteomes" id="UP001341840"/>
    </source>
</evidence>
<gene>
    <name evidence="4" type="ORF">PIB30_033692</name>
</gene>
<evidence type="ECO:0000259" key="3">
    <source>
        <dbReference type="Pfam" id="PF14392"/>
    </source>
</evidence>
<sequence length="311" mass="35345">MNEGRTDRPPDSPGDADHGEEVVILGEEDISESFKLCSKSLIERIIADWLFSVGTMKNALNAIWSKPSGFRVADLGKNLFHFFFERETDANPIVNGSPWLFKEVGRKLAQRVREVREVDLFEVKGKENRIVKARVEMNRGKKIRDSLRITGPSLDQFEVGVRYERLGVVCLYCAGLGHISRNCQVLLDDTYQDRVRQEMLGDWVKADQVGRRIFRDDFKDSTKNSKGKDNAAQPGKKPPLDWLTEGMSKMSLKETGKTEGTRREGIQGKEDDRPTLMEITFPMSTKENIIRNSSHNPSSKSIQKIKKAARQ</sequence>
<dbReference type="InterPro" id="IPR040256">
    <property type="entry name" value="At4g02000-like"/>
</dbReference>
<dbReference type="InterPro" id="IPR025836">
    <property type="entry name" value="Zn_knuckle_CX2CX4HX4C"/>
</dbReference>
<comment type="caution">
    <text evidence="4">The sequence shown here is derived from an EMBL/GenBank/DDBJ whole genome shotgun (WGS) entry which is preliminary data.</text>
</comment>
<proteinExistence type="predicted"/>
<dbReference type="PANTHER" id="PTHR31286">
    <property type="entry name" value="GLYCINE-RICH CELL WALL STRUCTURAL PROTEIN 1.8-LIKE"/>
    <property type="match status" value="1"/>
</dbReference>
<protein>
    <recommendedName>
        <fullName evidence="6">CCHC-type domain-containing protein</fullName>
    </recommendedName>
</protein>
<name>A0ABU6WFJ6_9FABA</name>
<evidence type="ECO:0008006" key="6">
    <source>
        <dbReference type="Google" id="ProtNLM"/>
    </source>
</evidence>
<keyword evidence="5" id="KW-1185">Reference proteome</keyword>
<dbReference type="EMBL" id="JASCZI010181396">
    <property type="protein sequence ID" value="MED6182978.1"/>
    <property type="molecule type" value="Genomic_DNA"/>
</dbReference>
<feature type="domain" description="Zinc knuckle CX2CX4HX4C" evidence="3">
    <location>
        <begin position="141"/>
        <end position="184"/>
    </location>
</feature>
<feature type="compositionally biased region" description="Basic and acidic residues" evidence="1">
    <location>
        <begin position="217"/>
        <end position="229"/>
    </location>
</feature>
<dbReference type="PANTHER" id="PTHR31286:SF167">
    <property type="entry name" value="OS09G0268800 PROTEIN"/>
    <property type="match status" value="1"/>
</dbReference>
<reference evidence="4 5" key="1">
    <citation type="journal article" date="2023" name="Plants (Basel)">
        <title>Bridging the Gap: Combining Genomics and Transcriptomics Approaches to Understand Stylosanthes scabra, an Orphan Legume from the Brazilian Caatinga.</title>
        <authorList>
            <person name="Ferreira-Neto J.R.C."/>
            <person name="da Silva M.D."/>
            <person name="Binneck E."/>
            <person name="de Melo N.F."/>
            <person name="da Silva R.H."/>
            <person name="de Melo A.L.T.M."/>
            <person name="Pandolfi V."/>
            <person name="Bustamante F.O."/>
            <person name="Brasileiro-Vidal A.C."/>
            <person name="Benko-Iseppon A.M."/>
        </authorList>
    </citation>
    <scope>NUCLEOTIDE SEQUENCE [LARGE SCALE GENOMIC DNA]</scope>
    <source>
        <tissue evidence="4">Leaves</tissue>
    </source>
</reference>
<feature type="domain" description="DUF4283" evidence="2">
    <location>
        <begin position="36"/>
        <end position="103"/>
    </location>
</feature>
<evidence type="ECO:0000256" key="1">
    <source>
        <dbReference type="SAM" id="MobiDB-lite"/>
    </source>
</evidence>
<dbReference type="Pfam" id="PF14392">
    <property type="entry name" value="zf-CCHC_4"/>
    <property type="match status" value="1"/>
</dbReference>